<gene>
    <name evidence="2" type="ORF">VST7929_01102</name>
</gene>
<proteinExistence type="predicted"/>
<reference evidence="2" key="1">
    <citation type="submission" date="2021-11" db="EMBL/GenBank/DDBJ databases">
        <authorList>
            <person name="Rodrigo-Torres L."/>
            <person name="Arahal R. D."/>
            <person name="Lucena T."/>
        </authorList>
    </citation>
    <scope>NUCLEOTIDE SEQUENCE</scope>
    <source>
        <strain evidence="2">CECT 7929</strain>
    </source>
</reference>
<dbReference type="SUPFAM" id="SSF54427">
    <property type="entry name" value="NTF2-like"/>
    <property type="match status" value="1"/>
</dbReference>
<dbReference type="InterPro" id="IPR027843">
    <property type="entry name" value="DUF4440"/>
</dbReference>
<dbReference type="Pfam" id="PF14534">
    <property type="entry name" value="DUF4440"/>
    <property type="match status" value="1"/>
</dbReference>
<evidence type="ECO:0000313" key="3">
    <source>
        <dbReference type="Proteomes" id="UP000838672"/>
    </source>
</evidence>
<dbReference type="EMBL" id="CAKLDI010000001">
    <property type="protein sequence ID" value="CAH0533238.1"/>
    <property type="molecule type" value="Genomic_DNA"/>
</dbReference>
<name>A0ABN8DSD5_9VIBR</name>
<organism evidence="2 3">
    <name type="scientific">Vibrio stylophorae</name>
    <dbReference type="NCBI Taxonomy" id="659351"/>
    <lineage>
        <taxon>Bacteria</taxon>
        <taxon>Pseudomonadati</taxon>
        <taxon>Pseudomonadota</taxon>
        <taxon>Gammaproteobacteria</taxon>
        <taxon>Vibrionales</taxon>
        <taxon>Vibrionaceae</taxon>
        <taxon>Vibrio</taxon>
    </lineage>
</organism>
<feature type="domain" description="DUF4440" evidence="1">
    <location>
        <begin position="6"/>
        <end position="107"/>
    </location>
</feature>
<dbReference type="RefSeq" id="WP_237465560.1">
    <property type="nucleotide sequence ID" value="NZ_CAKLDI010000001.1"/>
</dbReference>
<comment type="caution">
    <text evidence="2">The sequence shown here is derived from an EMBL/GenBank/DDBJ whole genome shotgun (WGS) entry which is preliminary data.</text>
</comment>
<accession>A0ABN8DSD5</accession>
<sequence>MNIEVIQEHENRLKEAMLQSDVDTLDTLLCEQLIFTNHLGQLMTKADDIQGHRSGFGRIQSINMSEQHIRIMENTAIVSVLAEIDGTFGGVTSQATLRFTRIWQATENETLQLVAAHSTSVLTASAA</sequence>
<dbReference type="InterPro" id="IPR032710">
    <property type="entry name" value="NTF2-like_dom_sf"/>
</dbReference>
<protein>
    <recommendedName>
        <fullName evidence="1">DUF4440 domain-containing protein</fullName>
    </recommendedName>
</protein>
<dbReference type="Gene3D" id="3.10.450.50">
    <property type="match status" value="1"/>
</dbReference>
<evidence type="ECO:0000313" key="2">
    <source>
        <dbReference type="EMBL" id="CAH0533238.1"/>
    </source>
</evidence>
<dbReference type="Proteomes" id="UP000838672">
    <property type="component" value="Unassembled WGS sequence"/>
</dbReference>
<evidence type="ECO:0000259" key="1">
    <source>
        <dbReference type="Pfam" id="PF14534"/>
    </source>
</evidence>
<keyword evidence="3" id="KW-1185">Reference proteome</keyword>